<keyword evidence="4 6" id="KW-1133">Transmembrane helix</keyword>
<keyword evidence="3 6" id="KW-0256">Endoplasmic reticulum</keyword>
<dbReference type="GO" id="GO:0005789">
    <property type="term" value="C:endoplasmic reticulum membrane"/>
    <property type="evidence" value="ECO:0007669"/>
    <property type="project" value="UniProtKB-SubCell"/>
</dbReference>
<keyword evidence="2 6" id="KW-0812">Transmembrane</keyword>
<accession>A0A8J1XWF1</accession>
<dbReference type="GO" id="GO:0030424">
    <property type="term" value="C:axon"/>
    <property type="evidence" value="ECO:0007669"/>
    <property type="project" value="TreeGrafter"/>
</dbReference>
<dbReference type="AlphaFoldDB" id="A0A8J1XWF1"/>
<evidence type="ECO:0000256" key="2">
    <source>
        <dbReference type="ARBA" id="ARBA00022692"/>
    </source>
</evidence>
<evidence type="ECO:0000256" key="4">
    <source>
        <dbReference type="ARBA" id="ARBA00022989"/>
    </source>
</evidence>
<dbReference type="EMBL" id="CAIIXF020000008">
    <property type="protein sequence ID" value="CAH1792140.1"/>
    <property type="molecule type" value="Genomic_DNA"/>
</dbReference>
<evidence type="ECO:0000256" key="6">
    <source>
        <dbReference type="RuleBase" id="RU363132"/>
    </source>
</evidence>
<feature type="compositionally biased region" description="Pro residues" evidence="7">
    <location>
        <begin position="48"/>
        <end position="58"/>
    </location>
</feature>
<name>A0A8J1XWF1_OWEFU</name>
<keyword evidence="9" id="KW-1185">Reference proteome</keyword>
<feature type="transmembrane region" description="Helical" evidence="6">
    <location>
        <begin position="119"/>
        <end position="135"/>
    </location>
</feature>
<dbReference type="PROSITE" id="PS50845">
    <property type="entry name" value="RETICULON"/>
    <property type="match status" value="1"/>
</dbReference>
<dbReference type="PANTHER" id="PTHR45799">
    <property type="entry name" value="RETICULON-LIKE PROTEIN"/>
    <property type="match status" value="1"/>
</dbReference>
<feature type="compositionally biased region" description="Basic and acidic residues" evidence="7">
    <location>
        <begin position="80"/>
        <end position="90"/>
    </location>
</feature>
<sequence>MEEFNPESTQSSQPESNDFDFEKLDPLVGDPAVTSSTREEAEEDLYTGPPPSAPVPEPEPSKPLVTFDDEPVQVSPTPDSTKEATPEKSDGSGGLAARLQTLDPRVKDLIYWRDVKKSGVVFGSVFILLLSLSLFSVLSVFAYLSLAILTVTISFRVYKQILQAVQKTGDGHPFKQFLEAEVEIPSDKAHHVADHIVEHINRDIVRLRRLFLVEDIVDSIKFGLLLWVLTYIGGWFNGMTLIILGWVAIFTLPKVYEQYQGPIDQYVDLIKTNVNNVISQVQAKIPIGKKKTQ</sequence>
<dbReference type="OrthoDB" id="567788at2759"/>
<dbReference type="InterPro" id="IPR003388">
    <property type="entry name" value="Reticulon"/>
</dbReference>
<dbReference type="Gene3D" id="1.20.5.2480">
    <property type="match status" value="1"/>
</dbReference>
<evidence type="ECO:0000256" key="3">
    <source>
        <dbReference type="ARBA" id="ARBA00022824"/>
    </source>
</evidence>
<dbReference type="InterPro" id="IPR046964">
    <property type="entry name" value="RTN1-4"/>
</dbReference>
<evidence type="ECO:0000256" key="1">
    <source>
        <dbReference type="ARBA" id="ARBA00004477"/>
    </source>
</evidence>
<comment type="subcellular location">
    <subcellularLocation>
        <location evidence="1 6">Endoplasmic reticulum membrane</location>
        <topology evidence="1 6">Multi-pass membrane protein</topology>
    </subcellularLocation>
</comment>
<protein>
    <recommendedName>
        <fullName evidence="6">Reticulon-like protein</fullName>
    </recommendedName>
</protein>
<dbReference type="PANTHER" id="PTHR45799:SF2">
    <property type="entry name" value="RETICULON-LIKE PROTEIN"/>
    <property type="match status" value="1"/>
</dbReference>
<evidence type="ECO:0000256" key="5">
    <source>
        <dbReference type="ARBA" id="ARBA00023136"/>
    </source>
</evidence>
<feature type="compositionally biased region" description="Polar residues" evidence="7">
    <location>
        <begin position="1"/>
        <end position="16"/>
    </location>
</feature>
<evidence type="ECO:0000313" key="9">
    <source>
        <dbReference type="Proteomes" id="UP000749559"/>
    </source>
</evidence>
<evidence type="ECO:0000313" key="8">
    <source>
        <dbReference type="EMBL" id="CAH1792140.1"/>
    </source>
</evidence>
<dbReference type="Pfam" id="PF02453">
    <property type="entry name" value="Reticulon"/>
    <property type="match status" value="1"/>
</dbReference>
<evidence type="ECO:0000256" key="7">
    <source>
        <dbReference type="SAM" id="MobiDB-lite"/>
    </source>
</evidence>
<feature type="transmembrane region" description="Helical" evidence="6">
    <location>
        <begin position="235"/>
        <end position="252"/>
    </location>
</feature>
<comment type="caution">
    <text evidence="8">The sequence shown here is derived from an EMBL/GenBank/DDBJ whole genome shotgun (WGS) entry which is preliminary data.</text>
</comment>
<dbReference type="Proteomes" id="UP000749559">
    <property type="component" value="Unassembled WGS sequence"/>
</dbReference>
<gene>
    <name evidence="8" type="ORF">OFUS_LOCUS17153</name>
</gene>
<proteinExistence type="predicted"/>
<organism evidence="8 9">
    <name type="scientific">Owenia fusiformis</name>
    <name type="common">Polychaete worm</name>
    <dbReference type="NCBI Taxonomy" id="6347"/>
    <lineage>
        <taxon>Eukaryota</taxon>
        <taxon>Metazoa</taxon>
        <taxon>Spiralia</taxon>
        <taxon>Lophotrochozoa</taxon>
        <taxon>Annelida</taxon>
        <taxon>Polychaeta</taxon>
        <taxon>Sedentaria</taxon>
        <taxon>Canalipalpata</taxon>
        <taxon>Sabellida</taxon>
        <taxon>Oweniida</taxon>
        <taxon>Oweniidae</taxon>
        <taxon>Owenia</taxon>
    </lineage>
</organism>
<reference evidence="8" key="1">
    <citation type="submission" date="2022-03" db="EMBL/GenBank/DDBJ databases">
        <authorList>
            <person name="Martin C."/>
        </authorList>
    </citation>
    <scope>NUCLEOTIDE SEQUENCE</scope>
</reference>
<keyword evidence="5 6" id="KW-0472">Membrane</keyword>
<feature type="region of interest" description="Disordered" evidence="7">
    <location>
        <begin position="1"/>
        <end position="95"/>
    </location>
</feature>